<name>A0A431EEG8_CAMJU</name>
<gene>
    <name evidence="1" type="ORF">C3H57_04225</name>
</gene>
<dbReference type="Proteomes" id="UP000288507">
    <property type="component" value="Unassembled WGS sequence"/>
</dbReference>
<dbReference type="AlphaFoldDB" id="A0A431EEG8"/>
<evidence type="ECO:0000313" key="2">
    <source>
        <dbReference type="Proteomes" id="UP000288507"/>
    </source>
</evidence>
<protein>
    <submittedName>
        <fullName evidence="1">Uncharacterized protein</fullName>
    </submittedName>
</protein>
<organism evidence="1 2">
    <name type="scientific">Campylobacter jejuni</name>
    <dbReference type="NCBI Taxonomy" id="197"/>
    <lineage>
        <taxon>Bacteria</taxon>
        <taxon>Pseudomonadati</taxon>
        <taxon>Campylobacterota</taxon>
        <taxon>Epsilonproteobacteria</taxon>
        <taxon>Campylobacterales</taxon>
        <taxon>Campylobacteraceae</taxon>
        <taxon>Campylobacter</taxon>
    </lineage>
</organism>
<reference evidence="1 2" key="1">
    <citation type="journal article" date="2019" name="Appl. Environ. Microbiol.">
        <title>Population genetics and characterization of Campylobacter jejuni isolates in western jackdaws and game birds in Finland.</title>
        <authorList>
            <person name="Kovanen S."/>
            <person name="Rossi M."/>
            <person name="Pohja-Mykra M."/>
            <person name="Nieminen T."/>
            <person name="Raunio-Saarnisto M."/>
            <person name="Sauvala M."/>
            <person name="Fredriksson-Ahomaa M."/>
            <person name="Hanninen M.L."/>
            <person name="Kivisto R."/>
        </authorList>
    </citation>
    <scope>NUCLEOTIDE SEQUENCE [LARGE SCALE GENOMIC DNA]</scope>
    <source>
        <strain evidence="1 2">CB313</strain>
    </source>
</reference>
<sequence length="280" mass="31971">MIMTKFAKLLKLVESDSTQPLGMIGCVYFRNGDPEKKITIDSKGKMDITWYKDSNKKFVSMEIVSDIKGIDSYMLELAKELDYNPKKCREFSEKLNKKYGLTKAEGTFFNPTAPGIDMEDICSYEIKVAKRNAERNSIELSEFKSIKDTDEFLNALKGKDWTKVVAFKGINVYTLLYKCYDELSDEAGIGKTVVYNDEDGEERFTISGQLDFLGYEPKEEVFVAGFMLWADDSYQKIVKFKIESESNIKILDSYEDSAGIYKHGKVNQKDCANSIPIILK</sequence>
<comment type="caution">
    <text evidence="1">The sequence shown here is derived from an EMBL/GenBank/DDBJ whole genome shotgun (WGS) entry which is preliminary data.</text>
</comment>
<proteinExistence type="predicted"/>
<evidence type="ECO:0000313" key="1">
    <source>
        <dbReference type="EMBL" id="RTJ79582.1"/>
    </source>
</evidence>
<accession>A0A431EEG8</accession>
<dbReference type="EMBL" id="PRBV01000005">
    <property type="protein sequence ID" value="RTJ79582.1"/>
    <property type="molecule type" value="Genomic_DNA"/>
</dbReference>